<gene>
    <name evidence="1" type="ORF">BDP27DRAFT_1418135</name>
</gene>
<comment type="caution">
    <text evidence="1">The sequence shown here is derived from an EMBL/GenBank/DDBJ whole genome shotgun (WGS) entry which is preliminary data.</text>
</comment>
<protein>
    <submittedName>
        <fullName evidence="1">Uncharacterized protein</fullName>
    </submittedName>
</protein>
<proteinExistence type="predicted"/>
<sequence>MALCEADLYGSVSNVRDAARAKSLAYKDKNKNERGSKGKTQAALQIQRIEVEFLSCIADYNRHQLYLLALGFPNASKLPHMTPEDTYCKPTHHTRKIGDSRCVDGALYHFQLQSNDNALSDNDSPLTADPVAGTIQTRRARPSGIKAKPGKTNKDEMKDGWLWMAGHIFKILGQGRQQDLSKFDEESAYVTTS</sequence>
<dbReference type="AlphaFoldDB" id="A0A9P5PZ09"/>
<dbReference type="Proteomes" id="UP000772434">
    <property type="component" value="Unassembled WGS sequence"/>
</dbReference>
<name>A0A9P5PZ09_9AGAR</name>
<evidence type="ECO:0000313" key="1">
    <source>
        <dbReference type="EMBL" id="KAF9072518.1"/>
    </source>
</evidence>
<accession>A0A9P5PZ09</accession>
<reference evidence="1" key="1">
    <citation type="submission" date="2020-11" db="EMBL/GenBank/DDBJ databases">
        <authorList>
            <consortium name="DOE Joint Genome Institute"/>
            <person name="Ahrendt S."/>
            <person name="Riley R."/>
            <person name="Andreopoulos W."/>
            <person name="Labutti K."/>
            <person name="Pangilinan J."/>
            <person name="Ruiz-Duenas F.J."/>
            <person name="Barrasa J.M."/>
            <person name="Sanchez-Garcia M."/>
            <person name="Camarero S."/>
            <person name="Miyauchi S."/>
            <person name="Serrano A."/>
            <person name="Linde D."/>
            <person name="Babiker R."/>
            <person name="Drula E."/>
            <person name="Ayuso-Fernandez I."/>
            <person name="Pacheco R."/>
            <person name="Padilla G."/>
            <person name="Ferreira P."/>
            <person name="Barriuso J."/>
            <person name="Kellner H."/>
            <person name="Castanera R."/>
            <person name="Alfaro M."/>
            <person name="Ramirez L."/>
            <person name="Pisabarro A.G."/>
            <person name="Kuo A."/>
            <person name="Tritt A."/>
            <person name="Lipzen A."/>
            <person name="He G."/>
            <person name="Yan M."/>
            <person name="Ng V."/>
            <person name="Cullen D."/>
            <person name="Martin F."/>
            <person name="Rosso M.-N."/>
            <person name="Henrissat B."/>
            <person name="Hibbett D."/>
            <person name="Martinez A.T."/>
            <person name="Grigoriev I.V."/>
        </authorList>
    </citation>
    <scope>NUCLEOTIDE SEQUENCE</scope>
    <source>
        <strain evidence="1">AH 40177</strain>
    </source>
</reference>
<dbReference type="OrthoDB" id="3053737at2759"/>
<dbReference type="EMBL" id="JADNRY010000024">
    <property type="protein sequence ID" value="KAF9072518.1"/>
    <property type="molecule type" value="Genomic_DNA"/>
</dbReference>
<keyword evidence="2" id="KW-1185">Reference proteome</keyword>
<evidence type="ECO:0000313" key="2">
    <source>
        <dbReference type="Proteomes" id="UP000772434"/>
    </source>
</evidence>
<organism evidence="1 2">
    <name type="scientific">Rhodocollybia butyracea</name>
    <dbReference type="NCBI Taxonomy" id="206335"/>
    <lineage>
        <taxon>Eukaryota</taxon>
        <taxon>Fungi</taxon>
        <taxon>Dikarya</taxon>
        <taxon>Basidiomycota</taxon>
        <taxon>Agaricomycotina</taxon>
        <taxon>Agaricomycetes</taxon>
        <taxon>Agaricomycetidae</taxon>
        <taxon>Agaricales</taxon>
        <taxon>Marasmiineae</taxon>
        <taxon>Omphalotaceae</taxon>
        <taxon>Rhodocollybia</taxon>
    </lineage>
</organism>